<name>A0AAW1ULH8_9CUCU</name>
<dbReference type="GO" id="GO:0005886">
    <property type="term" value="C:plasma membrane"/>
    <property type="evidence" value="ECO:0007669"/>
    <property type="project" value="TreeGrafter"/>
</dbReference>
<keyword evidence="9" id="KW-1185">Reference proteome</keyword>
<dbReference type="PANTHER" id="PTHR18952:SF265">
    <property type="entry name" value="CARBONIC ANHYDRASE"/>
    <property type="match status" value="1"/>
</dbReference>
<evidence type="ECO:0000313" key="9">
    <source>
        <dbReference type="Proteomes" id="UP001431783"/>
    </source>
</evidence>
<evidence type="ECO:0000256" key="1">
    <source>
        <dbReference type="ARBA" id="ARBA00010718"/>
    </source>
</evidence>
<dbReference type="InterPro" id="IPR036398">
    <property type="entry name" value="CA_dom_sf"/>
</dbReference>
<comment type="caution">
    <text evidence="8">The sequence shown here is derived from an EMBL/GenBank/DDBJ whole genome shotgun (WGS) entry which is preliminary data.</text>
</comment>
<accession>A0AAW1ULH8</accession>
<evidence type="ECO:0000256" key="5">
    <source>
        <dbReference type="ARBA" id="ARBA00023239"/>
    </source>
</evidence>
<evidence type="ECO:0000256" key="4">
    <source>
        <dbReference type="ARBA" id="ARBA00022833"/>
    </source>
</evidence>
<evidence type="ECO:0000259" key="7">
    <source>
        <dbReference type="PROSITE" id="PS51144"/>
    </source>
</evidence>
<keyword evidence="4" id="KW-0862">Zinc</keyword>
<dbReference type="InterPro" id="IPR023561">
    <property type="entry name" value="Carbonic_anhydrase_a-class"/>
</dbReference>
<reference evidence="8 9" key="1">
    <citation type="submission" date="2023-03" db="EMBL/GenBank/DDBJ databases">
        <title>Genome insight into feeding habits of ladybird beetles.</title>
        <authorList>
            <person name="Li H.-S."/>
            <person name="Huang Y.-H."/>
            <person name="Pang H."/>
        </authorList>
    </citation>
    <scope>NUCLEOTIDE SEQUENCE [LARGE SCALE GENOMIC DNA]</scope>
    <source>
        <strain evidence="8">SYSU_2023b</strain>
        <tissue evidence="8">Whole body</tissue>
    </source>
</reference>
<proteinExistence type="inferred from homology"/>
<dbReference type="CDD" id="cd00326">
    <property type="entry name" value="alpha_CA"/>
    <property type="match status" value="1"/>
</dbReference>
<dbReference type="PANTHER" id="PTHR18952">
    <property type="entry name" value="CARBONIC ANHYDRASE"/>
    <property type="match status" value="1"/>
</dbReference>
<gene>
    <name evidence="8" type="ORF">WA026_011862</name>
</gene>
<dbReference type="Pfam" id="PF00194">
    <property type="entry name" value="Carb_anhydrase"/>
    <property type="match status" value="1"/>
</dbReference>
<comment type="similarity">
    <text evidence="1">Belongs to the alpha-carbonic anhydrase family.</text>
</comment>
<organism evidence="8 9">
    <name type="scientific">Henosepilachna vigintioctopunctata</name>
    <dbReference type="NCBI Taxonomy" id="420089"/>
    <lineage>
        <taxon>Eukaryota</taxon>
        <taxon>Metazoa</taxon>
        <taxon>Ecdysozoa</taxon>
        <taxon>Arthropoda</taxon>
        <taxon>Hexapoda</taxon>
        <taxon>Insecta</taxon>
        <taxon>Pterygota</taxon>
        <taxon>Neoptera</taxon>
        <taxon>Endopterygota</taxon>
        <taxon>Coleoptera</taxon>
        <taxon>Polyphaga</taxon>
        <taxon>Cucujiformia</taxon>
        <taxon>Coccinelloidea</taxon>
        <taxon>Coccinellidae</taxon>
        <taxon>Epilachninae</taxon>
        <taxon>Epilachnini</taxon>
        <taxon>Henosepilachna</taxon>
    </lineage>
</organism>
<dbReference type="EMBL" id="JARQZJ010000065">
    <property type="protein sequence ID" value="KAK9880621.1"/>
    <property type="molecule type" value="Genomic_DNA"/>
</dbReference>
<dbReference type="GO" id="GO:0008270">
    <property type="term" value="F:zinc ion binding"/>
    <property type="evidence" value="ECO:0007669"/>
    <property type="project" value="InterPro"/>
</dbReference>
<dbReference type="Gene3D" id="3.10.200.10">
    <property type="entry name" value="Alpha carbonic anhydrase"/>
    <property type="match status" value="1"/>
</dbReference>
<evidence type="ECO:0000256" key="6">
    <source>
        <dbReference type="ARBA" id="ARBA00048348"/>
    </source>
</evidence>
<dbReference type="AlphaFoldDB" id="A0AAW1ULH8"/>
<protein>
    <recommendedName>
        <fullName evidence="2">carbonic anhydrase</fullName>
        <ecNumber evidence="2">4.2.1.1</ecNumber>
    </recommendedName>
</protein>
<dbReference type="SUPFAM" id="SSF51069">
    <property type="entry name" value="Carbonic anhydrase"/>
    <property type="match status" value="1"/>
</dbReference>
<dbReference type="EC" id="4.2.1.1" evidence="2"/>
<dbReference type="InterPro" id="IPR001148">
    <property type="entry name" value="CA_dom"/>
</dbReference>
<keyword evidence="3" id="KW-0479">Metal-binding</keyword>
<sequence>MNTIFAEERLTRRSTLHGLREAFSVEKQREPLSPIDLHTLKAKVTHNEPFQFIGFNKELFPEILNDGYSVNMNYKSEPRPRVFGGGLKYPEYMVYNIHFHWDSEHTVNGVRFALECHLKMMGTQFRSRREAVDKKGLASLSSLWKYSKEENTSLKTLFACHDAIAKHPKIPAWPTRPIVISQLIPENTNNYFRYDGSASAPPYFETTNTVFIERVHFTRKQMSILTDICNEVGDPIVYNSAEIVRSITPPIVYFNGDKNSCRCLKLP</sequence>
<comment type="catalytic activity">
    <reaction evidence="6">
        <text>hydrogencarbonate + H(+) = CO2 + H2O</text>
        <dbReference type="Rhea" id="RHEA:10748"/>
        <dbReference type="ChEBI" id="CHEBI:15377"/>
        <dbReference type="ChEBI" id="CHEBI:15378"/>
        <dbReference type="ChEBI" id="CHEBI:16526"/>
        <dbReference type="ChEBI" id="CHEBI:17544"/>
        <dbReference type="EC" id="4.2.1.1"/>
    </reaction>
</comment>
<dbReference type="SMART" id="SM01057">
    <property type="entry name" value="Carb_anhydrase"/>
    <property type="match status" value="1"/>
</dbReference>
<evidence type="ECO:0000256" key="3">
    <source>
        <dbReference type="ARBA" id="ARBA00022723"/>
    </source>
</evidence>
<feature type="domain" description="Alpha-carbonic anhydrase" evidence="7">
    <location>
        <begin position="1"/>
        <end position="267"/>
    </location>
</feature>
<evidence type="ECO:0000313" key="8">
    <source>
        <dbReference type="EMBL" id="KAK9880621.1"/>
    </source>
</evidence>
<dbReference type="Proteomes" id="UP001431783">
    <property type="component" value="Unassembled WGS sequence"/>
</dbReference>
<evidence type="ECO:0000256" key="2">
    <source>
        <dbReference type="ARBA" id="ARBA00012925"/>
    </source>
</evidence>
<dbReference type="PROSITE" id="PS51144">
    <property type="entry name" value="ALPHA_CA_2"/>
    <property type="match status" value="1"/>
</dbReference>
<keyword evidence="5" id="KW-0456">Lyase</keyword>
<dbReference type="GO" id="GO:0004089">
    <property type="term" value="F:carbonate dehydratase activity"/>
    <property type="evidence" value="ECO:0007669"/>
    <property type="project" value="UniProtKB-EC"/>
</dbReference>